<dbReference type="Pfam" id="PF05096">
    <property type="entry name" value="Glu_cyclase_2"/>
    <property type="match status" value="2"/>
</dbReference>
<evidence type="ECO:0000256" key="1">
    <source>
        <dbReference type="SAM" id="SignalP"/>
    </source>
</evidence>
<accession>A0A2R5GTM1</accession>
<dbReference type="InParanoid" id="A0A2R5GTM1"/>
<reference evidence="2 3" key="1">
    <citation type="submission" date="2017-12" db="EMBL/GenBank/DDBJ databases">
        <title>Sequencing, de novo assembly and annotation of complete genome of a new Thraustochytrid species, strain FCC1311.</title>
        <authorList>
            <person name="Sedici K."/>
            <person name="Godart F."/>
            <person name="Aiese Cigliano R."/>
            <person name="Sanseverino W."/>
            <person name="Barakat M."/>
            <person name="Ortet P."/>
            <person name="Marechal E."/>
            <person name="Cagnac O."/>
            <person name="Amato A."/>
        </authorList>
    </citation>
    <scope>NUCLEOTIDE SEQUENCE [LARGE SCALE GENOMIC DNA]</scope>
</reference>
<dbReference type="Proteomes" id="UP000241890">
    <property type="component" value="Unassembled WGS sequence"/>
</dbReference>
<sequence>MRGRRALQAWLAPLLVSALATCGGRGATVTPKLFSYKVVRELVHSTSAFTEGLAFREWDGKLVESTGLSGGSKLMLYNIDKEGISVEKEVNFPSRHFGEGIEFFDGKLYSLTWKNRRMHVFDRHTLELIDGFHFDLGIYEGWGLTVAPDRSGLISGDGSEMLHRIDLNHGSPRISAHLAVRDCANDMPRVRGINELELIPRVVSHPEQVPMQHVNHPPARFERLRANELYHNETGSNSTVANVSPGEDPPLTTDLIWGNIISTMCVAMINPDSGDVEGWLLLDDIYDKVDTFNKVANGIAYRAIDGTLWVTGKDWEKLFQIELVDHPDPSSIDIAKACRTRWHLGYSALRSPGNDRNDDRCGSTGNAH</sequence>
<organism evidence="2 3">
    <name type="scientific">Hondaea fermentalgiana</name>
    <dbReference type="NCBI Taxonomy" id="2315210"/>
    <lineage>
        <taxon>Eukaryota</taxon>
        <taxon>Sar</taxon>
        <taxon>Stramenopiles</taxon>
        <taxon>Bigyra</taxon>
        <taxon>Labyrinthulomycetes</taxon>
        <taxon>Thraustochytrida</taxon>
        <taxon>Thraustochytriidae</taxon>
        <taxon>Hondaea</taxon>
    </lineage>
</organism>
<dbReference type="PANTHER" id="PTHR31270:SF1">
    <property type="entry name" value="GLUTAMINYL-PEPTIDE CYCLOTRANSFERASE"/>
    <property type="match status" value="1"/>
</dbReference>
<dbReference type="EMBL" id="BEYU01000094">
    <property type="protein sequence ID" value="GBG31234.1"/>
    <property type="molecule type" value="Genomic_DNA"/>
</dbReference>
<keyword evidence="2" id="KW-0808">Transferase</keyword>
<feature type="chain" id="PRO_5015337968" evidence="1">
    <location>
        <begin position="27"/>
        <end position="368"/>
    </location>
</feature>
<dbReference type="AlphaFoldDB" id="A0A2R5GTM1"/>
<feature type="signal peptide" evidence="1">
    <location>
        <begin position="1"/>
        <end position="26"/>
    </location>
</feature>
<gene>
    <name evidence="2" type="ORF">FCC1311_074552</name>
</gene>
<dbReference type="InterPro" id="IPR007788">
    <property type="entry name" value="QCT"/>
</dbReference>
<evidence type="ECO:0000313" key="3">
    <source>
        <dbReference type="Proteomes" id="UP000241890"/>
    </source>
</evidence>
<keyword evidence="1" id="KW-0732">Signal</keyword>
<dbReference type="OrthoDB" id="409395at2759"/>
<dbReference type="GO" id="GO:0016603">
    <property type="term" value="F:glutaminyl-peptide cyclotransferase activity"/>
    <property type="evidence" value="ECO:0007669"/>
    <property type="project" value="InterPro"/>
</dbReference>
<evidence type="ECO:0000313" key="2">
    <source>
        <dbReference type="EMBL" id="GBG31234.1"/>
    </source>
</evidence>
<keyword evidence="3" id="KW-1185">Reference proteome</keyword>
<proteinExistence type="predicted"/>
<protein>
    <submittedName>
        <fullName evidence="2">Glutamine cyclotransferase, putative</fullName>
    </submittedName>
</protein>
<name>A0A2R5GTM1_9STRA</name>
<dbReference type="PANTHER" id="PTHR31270">
    <property type="entry name" value="GLUTAMINYL-PEPTIDE CYCLOTRANSFERASE"/>
    <property type="match status" value="1"/>
</dbReference>
<dbReference type="SUPFAM" id="SSF63829">
    <property type="entry name" value="Calcium-dependent phosphotriesterase"/>
    <property type="match status" value="1"/>
</dbReference>
<comment type="caution">
    <text evidence="2">The sequence shown here is derived from an EMBL/GenBank/DDBJ whole genome shotgun (WGS) entry which is preliminary data.</text>
</comment>